<dbReference type="PANTHER" id="PTHR43372:SF4">
    <property type="entry name" value="FATTY-ACID AMIDE HYDROLASE 2"/>
    <property type="match status" value="1"/>
</dbReference>
<dbReference type="EMBL" id="UINC01187126">
    <property type="protein sequence ID" value="SVD99678.1"/>
    <property type="molecule type" value="Genomic_DNA"/>
</dbReference>
<dbReference type="Pfam" id="PF01425">
    <property type="entry name" value="Amidase"/>
    <property type="match status" value="1"/>
</dbReference>
<dbReference type="PANTHER" id="PTHR43372">
    <property type="entry name" value="FATTY-ACID AMIDE HYDROLASE"/>
    <property type="match status" value="1"/>
</dbReference>
<gene>
    <name evidence="3" type="ORF">METZ01_LOCUS452532</name>
</gene>
<organism evidence="3">
    <name type="scientific">marine metagenome</name>
    <dbReference type="NCBI Taxonomy" id="408172"/>
    <lineage>
        <taxon>unclassified sequences</taxon>
        <taxon>metagenomes</taxon>
        <taxon>ecological metagenomes</taxon>
    </lineage>
</organism>
<reference evidence="3" key="1">
    <citation type="submission" date="2018-05" db="EMBL/GenBank/DDBJ databases">
        <authorList>
            <person name="Lanie J.A."/>
            <person name="Ng W.-L."/>
            <person name="Kazmierczak K.M."/>
            <person name="Andrzejewski T.M."/>
            <person name="Davidsen T.M."/>
            <person name="Wayne K.J."/>
            <person name="Tettelin H."/>
            <person name="Glass J.I."/>
            <person name="Rusch D."/>
            <person name="Podicherti R."/>
            <person name="Tsui H.-C.T."/>
            <person name="Winkler M.E."/>
        </authorList>
    </citation>
    <scope>NUCLEOTIDE SEQUENCE</scope>
</reference>
<proteinExistence type="predicted"/>
<feature type="region of interest" description="Disordered" evidence="1">
    <location>
        <begin position="138"/>
        <end position="158"/>
    </location>
</feature>
<evidence type="ECO:0000259" key="2">
    <source>
        <dbReference type="Pfam" id="PF01425"/>
    </source>
</evidence>
<dbReference type="Gene3D" id="3.90.1300.10">
    <property type="entry name" value="Amidase signature (AS) domain"/>
    <property type="match status" value="1"/>
</dbReference>
<evidence type="ECO:0000256" key="1">
    <source>
        <dbReference type="SAM" id="MobiDB-lite"/>
    </source>
</evidence>
<evidence type="ECO:0000313" key="3">
    <source>
        <dbReference type="EMBL" id="SVD99678.1"/>
    </source>
</evidence>
<dbReference type="InterPro" id="IPR023631">
    <property type="entry name" value="Amidase_dom"/>
</dbReference>
<protein>
    <recommendedName>
        <fullName evidence="2">Amidase domain-containing protein</fullName>
    </recommendedName>
</protein>
<feature type="compositionally biased region" description="Polar residues" evidence="1">
    <location>
        <begin position="138"/>
        <end position="147"/>
    </location>
</feature>
<accession>A0A382ZYB6</accession>
<sequence>MSFPEYENYDAIGLAELVKKKEISPLEIMDEAIRRSENLNPKLNFFTVETYDEGRRMAKDPKLPDGPFKGVPWLVKELATAWEGQPMTNSCPYMKDVIAPFDSHTVTLTKGAGFTLLGKSNSPELGWALSCESPLSGITKNPWNTERTPGGSSGGAAA</sequence>
<dbReference type="SUPFAM" id="SSF75304">
    <property type="entry name" value="Amidase signature (AS) enzymes"/>
    <property type="match status" value="1"/>
</dbReference>
<dbReference type="InterPro" id="IPR036928">
    <property type="entry name" value="AS_sf"/>
</dbReference>
<dbReference type="GO" id="GO:0012505">
    <property type="term" value="C:endomembrane system"/>
    <property type="evidence" value="ECO:0007669"/>
    <property type="project" value="TreeGrafter"/>
</dbReference>
<feature type="non-terminal residue" evidence="3">
    <location>
        <position position="158"/>
    </location>
</feature>
<dbReference type="AlphaFoldDB" id="A0A382ZYB6"/>
<dbReference type="InterPro" id="IPR052739">
    <property type="entry name" value="FAAH2"/>
</dbReference>
<feature type="domain" description="Amidase" evidence="2">
    <location>
        <begin position="27"/>
        <end position="158"/>
    </location>
</feature>
<name>A0A382ZYB6_9ZZZZ</name>